<protein>
    <submittedName>
        <fullName evidence="1">Uncharacterized protein</fullName>
    </submittedName>
</protein>
<organism evidence="1 2">
    <name type="scientific">Weissella paramesenteroides ATCC 33313</name>
    <dbReference type="NCBI Taxonomy" id="585506"/>
    <lineage>
        <taxon>Bacteria</taxon>
        <taxon>Bacillati</taxon>
        <taxon>Bacillota</taxon>
        <taxon>Bacilli</taxon>
        <taxon>Lactobacillales</taxon>
        <taxon>Lactobacillaceae</taxon>
        <taxon>Weissella</taxon>
    </lineage>
</organism>
<evidence type="ECO:0000313" key="2">
    <source>
        <dbReference type="Proteomes" id="UP000004528"/>
    </source>
</evidence>
<name>C5R855_WEIPA</name>
<proteinExistence type="predicted"/>
<dbReference type="AlphaFoldDB" id="C5R855"/>
<gene>
    <name evidence="1" type="ORF">HMPREF0877_0150</name>
</gene>
<dbReference type="RefSeq" id="WP_002829073.1">
    <property type="nucleotide sequence ID" value="NZ_GG697136.1"/>
</dbReference>
<accession>C5R855</accession>
<dbReference type="HOGENOM" id="CLU_2144865_0_0_9"/>
<reference evidence="1 2" key="1">
    <citation type="submission" date="2009-04" db="EMBL/GenBank/DDBJ databases">
        <authorList>
            <person name="Qin X."/>
            <person name="Bachman B."/>
            <person name="Battles P."/>
            <person name="Bell A."/>
            <person name="Bess C."/>
            <person name="Bickham C."/>
            <person name="Chaboub L."/>
            <person name="Chen D."/>
            <person name="Coyle M."/>
            <person name="Deiros D.R."/>
            <person name="Dinh H."/>
            <person name="Forbes L."/>
            <person name="Fowler G."/>
            <person name="Francisco L."/>
            <person name="Fu Q."/>
            <person name="Gubbala S."/>
            <person name="Hale W."/>
            <person name="Han Y."/>
            <person name="Hemphill L."/>
            <person name="Highlander S.K."/>
            <person name="Hirani K."/>
            <person name="Hogues M."/>
            <person name="Jackson L."/>
            <person name="Jakkamsetti A."/>
            <person name="Javaid M."/>
            <person name="Jiang H."/>
            <person name="Korchina V."/>
            <person name="Kovar C."/>
            <person name="Lara F."/>
            <person name="Lee S."/>
            <person name="Mata R."/>
            <person name="Mathew T."/>
            <person name="Moen C."/>
            <person name="Morales K."/>
            <person name="Munidasa M."/>
            <person name="Nazareth L."/>
            <person name="Ngo R."/>
            <person name="Nguyen L."/>
            <person name="Okwuonu G."/>
            <person name="Ongeri F."/>
            <person name="Patil S."/>
            <person name="Petrosino J."/>
            <person name="Pham C."/>
            <person name="Pham P."/>
            <person name="Pu L.-L."/>
            <person name="Puazo M."/>
            <person name="Raj R."/>
            <person name="Reid J."/>
            <person name="Rouhana J."/>
            <person name="Saada N."/>
            <person name="Shang Y."/>
            <person name="Simmons D."/>
            <person name="Thornton R."/>
            <person name="Warren J."/>
            <person name="Weissenberger G."/>
            <person name="Zhang J."/>
            <person name="Zhang L."/>
            <person name="Zhou C."/>
            <person name="Zhu D."/>
            <person name="Muzny D."/>
            <person name="Worley K."/>
            <person name="Gibbs R."/>
        </authorList>
    </citation>
    <scope>NUCLEOTIDE SEQUENCE [LARGE SCALE GENOMIC DNA]</scope>
    <source>
        <strain evidence="1 2">ATCC 33313</strain>
    </source>
</reference>
<dbReference type="Proteomes" id="UP000004528">
    <property type="component" value="Unassembled WGS sequence"/>
</dbReference>
<dbReference type="STRING" id="585506.HMPREF0877_0150"/>
<sequence length="112" mass="13081">MGDYDVGTMGPSKIHTGKFYKASELNLTAVVERPAQGKSTGYNDERNITKRAEKLRNERERRLKRFRELVLQNANYLQIYNELNVGISTLDQYAKDLDLFPAFTKIKNRYFK</sequence>
<keyword evidence="2" id="KW-1185">Reference proteome</keyword>
<dbReference type="EMBL" id="ACKU01000004">
    <property type="protein sequence ID" value="EER75639.1"/>
    <property type="molecule type" value="Genomic_DNA"/>
</dbReference>
<evidence type="ECO:0000313" key="1">
    <source>
        <dbReference type="EMBL" id="EER75639.1"/>
    </source>
</evidence>
<comment type="caution">
    <text evidence="1">The sequence shown here is derived from an EMBL/GenBank/DDBJ whole genome shotgun (WGS) entry which is preliminary data.</text>
</comment>